<proteinExistence type="evidence at transcript level"/>
<feature type="repeat" description="PPR" evidence="2">
    <location>
        <begin position="8"/>
        <end position="42"/>
    </location>
</feature>
<dbReference type="NCBIfam" id="TIGR00756">
    <property type="entry name" value="PPR"/>
    <property type="match status" value="2"/>
</dbReference>
<dbReference type="Gene3D" id="1.25.40.10">
    <property type="entry name" value="Tetratricopeptide repeat domain"/>
    <property type="match status" value="1"/>
</dbReference>
<dbReference type="AlphaFoldDB" id="A0A9E9L7M0"/>
<organism evidence="3">
    <name type="scientific">Betula platyphylla</name>
    <name type="common">Asian white birch</name>
    <dbReference type="NCBI Taxonomy" id="78630"/>
    <lineage>
        <taxon>Eukaryota</taxon>
        <taxon>Viridiplantae</taxon>
        <taxon>Streptophyta</taxon>
        <taxon>Embryophyta</taxon>
        <taxon>Tracheophyta</taxon>
        <taxon>Spermatophyta</taxon>
        <taxon>Magnoliopsida</taxon>
        <taxon>eudicotyledons</taxon>
        <taxon>Gunneridae</taxon>
        <taxon>Pentapetalae</taxon>
        <taxon>rosids</taxon>
        <taxon>fabids</taxon>
        <taxon>Fagales</taxon>
        <taxon>Betulaceae</taxon>
        <taxon>Betula</taxon>
    </lineage>
</organism>
<dbReference type="PANTHER" id="PTHR46935:SF1">
    <property type="entry name" value="OS01G0674700 PROTEIN"/>
    <property type="match status" value="1"/>
</dbReference>
<dbReference type="PROSITE" id="PS51375">
    <property type="entry name" value="PPR"/>
    <property type="match status" value="2"/>
</dbReference>
<name>A0A9E9L7M0_BETPL</name>
<dbReference type="Pfam" id="PF01535">
    <property type="entry name" value="PPR"/>
    <property type="match status" value="1"/>
</dbReference>
<evidence type="ECO:0000256" key="2">
    <source>
        <dbReference type="PROSITE-ProRule" id="PRU00708"/>
    </source>
</evidence>
<dbReference type="GO" id="GO:0009658">
    <property type="term" value="P:chloroplast organization"/>
    <property type="evidence" value="ECO:0007669"/>
    <property type="project" value="InterPro"/>
</dbReference>
<protein>
    <submittedName>
        <fullName evidence="3">Birch protein</fullName>
    </submittedName>
</protein>
<evidence type="ECO:0000313" key="3">
    <source>
        <dbReference type="EMBL" id="WAU86967.1"/>
    </source>
</evidence>
<keyword evidence="1" id="KW-0677">Repeat</keyword>
<sequence length="167" mass="19091">MQDVCSPNLVTCNVMLKAYLAHGMVDEAHELFDKMSEDGNHISRKSDYRVRVIPDIYTFNTMLDACIADKRWDDFENIYRRMLHHGYHFNAKRHLRMILDASRAGKSQKTSNVTSDGDDFPAASASENSEVELVGIVGVVPSSKTKISIFVVIFVEEEEILVFFRQR</sequence>
<dbReference type="GO" id="GO:0009507">
    <property type="term" value="C:chloroplast"/>
    <property type="evidence" value="ECO:0007669"/>
    <property type="project" value="TreeGrafter"/>
</dbReference>
<evidence type="ECO:0000256" key="1">
    <source>
        <dbReference type="ARBA" id="ARBA00022737"/>
    </source>
</evidence>
<dbReference type="InterPro" id="IPR002885">
    <property type="entry name" value="PPR_rpt"/>
</dbReference>
<dbReference type="EMBL" id="OL546218">
    <property type="protein sequence ID" value="WAU86967.1"/>
    <property type="molecule type" value="mRNA"/>
</dbReference>
<dbReference type="InterPro" id="IPR044645">
    <property type="entry name" value="DG1/EMB2279-like"/>
</dbReference>
<dbReference type="InterPro" id="IPR011990">
    <property type="entry name" value="TPR-like_helical_dom_sf"/>
</dbReference>
<feature type="repeat" description="PPR" evidence="2">
    <location>
        <begin position="55"/>
        <end position="89"/>
    </location>
</feature>
<reference evidence="3" key="1">
    <citation type="submission" date="2021-11" db="EMBL/GenBank/DDBJ databases">
        <authorList>
            <person name="Zhang Y."/>
            <person name="Ren M."/>
            <person name="Zhang X."/>
            <person name="Zhou X."/>
            <person name="Yang J."/>
        </authorList>
    </citation>
    <scope>NUCLEOTIDE SEQUENCE</scope>
</reference>
<dbReference type="PANTHER" id="PTHR46935">
    <property type="entry name" value="OS01G0674700 PROTEIN"/>
    <property type="match status" value="1"/>
</dbReference>
<dbReference type="Pfam" id="PF13041">
    <property type="entry name" value="PPR_2"/>
    <property type="match status" value="1"/>
</dbReference>
<accession>A0A9E9L7M0</accession>